<dbReference type="AlphaFoldDB" id="A0A381PPZ2"/>
<feature type="non-terminal residue" evidence="1">
    <location>
        <position position="30"/>
    </location>
</feature>
<evidence type="ECO:0000313" key="1">
    <source>
        <dbReference type="EMBL" id="SUZ69101.1"/>
    </source>
</evidence>
<organism evidence="1">
    <name type="scientific">marine metagenome</name>
    <dbReference type="NCBI Taxonomy" id="408172"/>
    <lineage>
        <taxon>unclassified sequences</taxon>
        <taxon>metagenomes</taxon>
        <taxon>ecological metagenomes</taxon>
    </lineage>
</organism>
<proteinExistence type="predicted"/>
<accession>A0A381PPZ2</accession>
<dbReference type="EMBL" id="UINC01001052">
    <property type="protein sequence ID" value="SUZ69101.1"/>
    <property type="molecule type" value="Genomic_DNA"/>
</dbReference>
<reference evidence="1" key="1">
    <citation type="submission" date="2018-05" db="EMBL/GenBank/DDBJ databases">
        <authorList>
            <person name="Lanie J.A."/>
            <person name="Ng W.-L."/>
            <person name="Kazmierczak K.M."/>
            <person name="Andrzejewski T.M."/>
            <person name="Davidsen T.M."/>
            <person name="Wayne K.J."/>
            <person name="Tettelin H."/>
            <person name="Glass J.I."/>
            <person name="Rusch D."/>
            <person name="Podicherti R."/>
            <person name="Tsui H.-C.T."/>
            <person name="Winkler M.E."/>
        </authorList>
    </citation>
    <scope>NUCLEOTIDE SEQUENCE</scope>
</reference>
<name>A0A381PPZ2_9ZZZZ</name>
<sequence>MKLLNQNPSENAHIDAPALECIGLAKHFNG</sequence>
<gene>
    <name evidence="1" type="ORF">METZ01_LOCUS21955</name>
</gene>
<protein>
    <submittedName>
        <fullName evidence="1">Uncharacterized protein</fullName>
    </submittedName>
</protein>